<feature type="region of interest" description="Disordered" evidence="1">
    <location>
        <begin position="33"/>
        <end position="59"/>
    </location>
</feature>
<evidence type="ECO:0000313" key="3">
    <source>
        <dbReference type="Proteomes" id="UP000799539"/>
    </source>
</evidence>
<protein>
    <submittedName>
        <fullName evidence="2">Uncharacterized protein</fullName>
    </submittedName>
</protein>
<name>A0A6A6FAT2_9PEZI</name>
<reference evidence="2" key="1">
    <citation type="journal article" date="2020" name="Stud. Mycol.">
        <title>101 Dothideomycetes genomes: a test case for predicting lifestyles and emergence of pathogens.</title>
        <authorList>
            <person name="Haridas S."/>
            <person name="Albert R."/>
            <person name="Binder M."/>
            <person name="Bloem J."/>
            <person name="Labutti K."/>
            <person name="Salamov A."/>
            <person name="Andreopoulos B."/>
            <person name="Baker S."/>
            <person name="Barry K."/>
            <person name="Bills G."/>
            <person name="Bluhm B."/>
            <person name="Cannon C."/>
            <person name="Castanera R."/>
            <person name="Culley D."/>
            <person name="Daum C."/>
            <person name="Ezra D."/>
            <person name="Gonzalez J."/>
            <person name="Henrissat B."/>
            <person name="Kuo A."/>
            <person name="Liang C."/>
            <person name="Lipzen A."/>
            <person name="Lutzoni F."/>
            <person name="Magnuson J."/>
            <person name="Mondo S."/>
            <person name="Nolan M."/>
            <person name="Ohm R."/>
            <person name="Pangilinan J."/>
            <person name="Park H.-J."/>
            <person name="Ramirez L."/>
            <person name="Alfaro M."/>
            <person name="Sun H."/>
            <person name="Tritt A."/>
            <person name="Yoshinaga Y."/>
            <person name="Zwiers L.-H."/>
            <person name="Turgeon B."/>
            <person name="Goodwin S."/>
            <person name="Spatafora J."/>
            <person name="Crous P."/>
            <person name="Grigoriev I."/>
        </authorList>
    </citation>
    <scope>NUCLEOTIDE SEQUENCE</scope>
    <source>
        <strain evidence="2">SCOH1-5</strain>
    </source>
</reference>
<proteinExistence type="predicted"/>
<dbReference type="AlphaFoldDB" id="A0A6A6FAT2"/>
<feature type="compositionally biased region" description="Basic and acidic residues" evidence="1">
    <location>
        <begin position="46"/>
        <end position="55"/>
    </location>
</feature>
<organism evidence="2 3">
    <name type="scientific">Cercospora zeae-maydis SCOH1-5</name>
    <dbReference type="NCBI Taxonomy" id="717836"/>
    <lineage>
        <taxon>Eukaryota</taxon>
        <taxon>Fungi</taxon>
        <taxon>Dikarya</taxon>
        <taxon>Ascomycota</taxon>
        <taxon>Pezizomycotina</taxon>
        <taxon>Dothideomycetes</taxon>
        <taxon>Dothideomycetidae</taxon>
        <taxon>Mycosphaerellales</taxon>
        <taxon>Mycosphaerellaceae</taxon>
        <taxon>Cercospora</taxon>
    </lineage>
</organism>
<accession>A0A6A6FAT2</accession>
<feature type="region of interest" description="Disordered" evidence="1">
    <location>
        <begin position="86"/>
        <end position="127"/>
    </location>
</feature>
<keyword evidence="3" id="KW-1185">Reference proteome</keyword>
<dbReference type="Proteomes" id="UP000799539">
    <property type="component" value="Unassembled WGS sequence"/>
</dbReference>
<dbReference type="EMBL" id="ML992681">
    <property type="protein sequence ID" value="KAF2210524.1"/>
    <property type="molecule type" value="Genomic_DNA"/>
</dbReference>
<feature type="compositionally biased region" description="Polar residues" evidence="1">
    <location>
        <begin position="33"/>
        <end position="42"/>
    </location>
</feature>
<sequence length="127" mass="13906">MEGVPKCWRFEVNIAAFTNRALGCLSTLHQTPQASSSITSAAKESVIPREARPAKSENGILLHSNMKQIRTNVPWHVKCAVATSRDQSGLVERQMHSSTALIDSGRGESSKSKLGRRASKKFGSQER</sequence>
<evidence type="ECO:0000256" key="1">
    <source>
        <dbReference type="SAM" id="MobiDB-lite"/>
    </source>
</evidence>
<evidence type="ECO:0000313" key="2">
    <source>
        <dbReference type="EMBL" id="KAF2210524.1"/>
    </source>
</evidence>
<gene>
    <name evidence="2" type="ORF">CERZMDRAFT_86236</name>
</gene>